<dbReference type="NCBIfam" id="NF002270">
    <property type="entry name" value="PRK01202.1"/>
    <property type="match status" value="1"/>
</dbReference>
<feature type="compositionally biased region" description="Low complexity" evidence="11">
    <location>
        <begin position="190"/>
        <end position="206"/>
    </location>
</feature>
<feature type="compositionally biased region" description="Polar residues" evidence="11">
    <location>
        <begin position="1443"/>
        <end position="1454"/>
    </location>
</feature>
<feature type="compositionally biased region" description="Low complexity" evidence="11">
    <location>
        <begin position="1292"/>
        <end position="1301"/>
    </location>
</feature>
<dbReference type="InterPro" id="IPR029071">
    <property type="entry name" value="Ubiquitin-like_domsf"/>
</dbReference>
<feature type="compositionally biased region" description="Polar residues" evidence="11">
    <location>
        <begin position="1356"/>
        <end position="1369"/>
    </location>
</feature>
<feature type="compositionally biased region" description="Polar residues" evidence="11">
    <location>
        <begin position="545"/>
        <end position="555"/>
    </location>
</feature>
<evidence type="ECO:0000256" key="5">
    <source>
        <dbReference type="ARBA" id="ARBA00022823"/>
    </source>
</evidence>
<dbReference type="InterPro" id="IPR003016">
    <property type="entry name" value="2-oxoA_DH_lipoyl-BS"/>
</dbReference>
<feature type="compositionally biased region" description="Basic residues" evidence="11">
    <location>
        <begin position="2480"/>
        <end position="2492"/>
    </location>
</feature>
<feature type="compositionally biased region" description="Basic and acidic residues" evidence="11">
    <location>
        <begin position="1075"/>
        <end position="1084"/>
    </location>
</feature>
<feature type="compositionally biased region" description="Low complexity" evidence="11">
    <location>
        <begin position="1092"/>
        <end position="1110"/>
    </location>
</feature>
<evidence type="ECO:0000256" key="6">
    <source>
        <dbReference type="ARBA" id="ARBA00022946"/>
    </source>
</evidence>
<proteinExistence type="inferred from homology"/>
<keyword evidence="5 9" id="KW-0450">Lipoyl</keyword>
<evidence type="ECO:0000256" key="11">
    <source>
        <dbReference type="SAM" id="MobiDB-lite"/>
    </source>
</evidence>
<dbReference type="GO" id="GO:0003723">
    <property type="term" value="F:RNA binding"/>
    <property type="evidence" value="ECO:0007669"/>
    <property type="project" value="TreeGrafter"/>
</dbReference>
<accession>A0A4T0J569</accession>
<feature type="region of interest" description="Disordered" evidence="11">
    <location>
        <begin position="2060"/>
        <end position="2079"/>
    </location>
</feature>
<evidence type="ECO:0000256" key="4">
    <source>
        <dbReference type="ARBA" id="ARBA00022692"/>
    </source>
</evidence>
<dbReference type="InterPro" id="IPR011666">
    <property type="entry name" value="DUF1604"/>
</dbReference>
<name>A0A4T0J569_WALIC</name>
<dbReference type="PANTHER" id="PTHR13384:SF19">
    <property type="entry name" value="G PATCH DOMAIN-CONTAINING PROTEIN 1"/>
    <property type="match status" value="1"/>
</dbReference>
<keyword evidence="4 12" id="KW-0812">Transmembrane</keyword>
<feature type="compositionally biased region" description="Polar residues" evidence="11">
    <location>
        <begin position="367"/>
        <end position="379"/>
    </location>
</feature>
<evidence type="ECO:0000256" key="2">
    <source>
        <dbReference type="ARBA" id="ARBA00009249"/>
    </source>
</evidence>
<feature type="region of interest" description="Disordered" evidence="11">
    <location>
        <begin position="1854"/>
        <end position="1877"/>
    </location>
</feature>
<feature type="domain" description="Lipoyl-binding" evidence="15">
    <location>
        <begin position="1679"/>
        <end position="1761"/>
    </location>
</feature>
<dbReference type="Pfam" id="PF01597">
    <property type="entry name" value="GCV_H"/>
    <property type="match status" value="1"/>
</dbReference>
<feature type="compositionally biased region" description="Polar residues" evidence="11">
    <location>
        <begin position="1143"/>
        <end position="1156"/>
    </location>
</feature>
<dbReference type="Pfam" id="PF00788">
    <property type="entry name" value="RA"/>
    <property type="match status" value="1"/>
</dbReference>
<feature type="compositionally biased region" description="Acidic residues" evidence="11">
    <location>
        <begin position="1"/>
        <end position="22"/>
    </location>
</feature>
<dbReference type="Proteomes" id="UP000310689">
    <property type="component" value="Unassembled WGS sequence"/>
</dbReference>
<dbReference type="NCBIfam" id="TIGR00527">
    <property type="entry name" value="gcvH"/>
    <property type="match status" value="1"/>
</dbReference>
<evidence type="ECO:0000256" key="12">
    <source>
        <dbReference type="SAM" id="Phobius"/>
    </source>
</evidence>
<feature type="compositionally biased region" description="Polar residues" evidence="11">
    <location>
        <begin position="645"/>
        <end position="660"/>
    </location>
</feature>
<dbReference type="GO" id="GO:0016020">
    <property type="term" value="C:membrane"/>
    <property type="evidence" value="ECO:0007669"/>
    <property type="project" value="InterPro"/>
</dbReference>
<feature type="domain" description="G-patch" evidence="14">
    <location>
        <begin position="1928"/>
        <end position="1948"/>
    </location>
</feature>
<evidence type="ECO:0000259" key="13">
    <source>
        <dbReference type="PROSITE" id="PS50002"/>
    </source>
</evidence>
<dbReference type="PANTHER" id="PTHR13384">
    <property type="entry name" value="G PATCH DOMAIN-CONTAINING PROTEIN 1"/>
    <property type="match status" value="1"/>
</dbReference>
<dbReference type="PROSITE" id="PS50002">
    <property type="entry name" value="SH3"/>
    <property type="match status" value="1"/>
</dbReference>
<feature type="compositionally biased region" description="Basic and acidic residues" evidence="11">
    <location>
        <begin position="2462"/>
        <end position="2476"/>
    </location>
</feature>
<dbReference type="Gene3D" id="3.10.20.90">
    <property type="entry name" value="Phosphatidylinositol 3-kinase Catalytic Subunit, Chain A, domain 1"/>
    <property type="match status" value="1"/>
</dbReference>
<feature type="compositionally biased region" description="Basic and acidic residues" evidence="11">
    <location>
        <begin position="1165"/>
        <end position="1178"/>
    </location>
</feature>
<feature type="compositionally biased region" description="Polar residues" evidence="11">
    <location>
        <begin position="502"/>
        <end position="512"/>
    </location>
</feature>
<feature type="compositionally biased region" description="Low complexity" evidence="11">
    <location>
        <begin position="1433"/>
        <end position="1442"/>
    </location>
</feature>
<reference evidence="16 17" key="1">
    <citation type="submission" date="2019-03" db="EMBL/GenBank/DDBJ databases">
        <title>Sequencing 23 genomes of Wallemia ichthyophaga.</title>
        <authorList>
            <person name="Gostincar C."/>
        </authorList>
    </citation>
    <scope>NUCLEOTIDE SEQUENCE [LARGE SCALE GENOMIC DNA]</scope>
    <source>
        <strain evidence="16 17">EXF-6200</strain>
    </source>
</reference>
<dbReference type="GO" id="GO:0007165">
    <property type="term" value="P:signal transduction"/>
    <property type="evidence" value="ECO:0007669"/>
    <property type="project" value="InterPro"/>
</dbReference>
<dbReference type="GO" id="GO:0005960">
    <property type="term" value="C:glycine cleavage complex"/>
    <property type="evidence" value="ECO:0007669"/>
    <property type="project" value="InterPro"/>
</dbReference>
<feature type="region of interest" description="Disordered" evidence="11">
    <location>
        <begin position="284"/>
        <end position="305"/>
    </location>
</feature>
<feature type="region of interest" description="Disordered" evidence="11">
    <location>
        <begin position="239"/>
        <end position="269"/>
    </location>
</feature>
<feature type="region of interest" description="Disordered" evidence="11">
    <location>
        <begin position="367"/>
        <end position="663"/>
    </location>
</feature>
<gene>
    <name evidence="16" type="ORF">E3P86_02007</name>
</gene>
<dbReference type="CDD" id="cd06848">
    <property type="entry name" value="GCS_H"/>
    <property type="match status" value="1"/>
</dbReference>
<feature type="compositionally biased region" description="Polar residues" evidence="11">
    <location>
        <begin position="612"/>
        <end position="635"/>
    </location>
</feature>
<feature type="compositionally biased region" description="Polar residues" evidence="11">
    <location>
        <begin position="392"/>
        <end position="413"/>
    </location>
</feature>
<dbReference type="GO" id="GO:0005634">
    <property type="term" value="C:nucleus"/>
    <property type="evidence" value="ECO:0007669"/>
    <property type="project" value="TreeGrafter"/>
</dbReference>
<dbReference type="Pfam" id="PF04750">
    <property type="entry name" value="Far-17a_AIG1"/>
    <property type="match status" value="1"/>
</dbReference>
<dbReference type="Pfam" id="PF07713">
    <property type="entry name" value="DUF1604"/>
    <property type="match status" value="1"/>
</dbReference>
<comment type="similarity">
    <text evidence="2">Belongs to the GcvH family.</text>
</comment>
<dbReference type="Gene3D" id="2.40.50.100">
    <property type="match status" value="1"/>
</dbReference>
<feature type="domain" description="SH3" evidence="13">
    <location>
        <begin position="33"/>
        <end position="94"/>
    </location>
</feature>
<feature type="region of interest" description="Disordered" evidence="11">
    <location>
        <begin position="110"/>
        <end position="150"/>
    </location>
</feature>
<feature type="region of interest" description="Disordered" evidence="11">
    <location>
        <begin position="1236"/>
        <end position="1459"/>
    </location>
</feature>
<keyword evidence="3 10" id="KW-0728">SH3 domain</keyword>
<evidence type="ECO:0000256" key="1">
    <source>
        <dbReference type="ARBA" id="ARBA00004127"/>
    </source>
</evidence>
<evidence type="ECO:0000256" key="7">
    <source>
        <dbReference type="ARBA" id="ARBA00022989"/>
    </source>
</evidence>
<evidence type="ECO:0000259" key="14">
    <source>
        <dbReference type="PROSITE" id="PS50174"/>
    </source>
</evidence>
<comment type="subcellular location">
    <subcellularLocation>
        <location evidence="1">Endomembrane system</location>
        <topology evidence="1">Multi-pass membrane protein</topology>
    </subcellularLocation>
</comment>
<feature type="region of interest" description="Disordered" evidence="11">
    <location>
        <begin position="179"/>
        <end position="227"/>
    </location>
</feature>
<feature type="region of interest" description="Disordered" evidence="11">
    <location>
        <begin position="1057"/>
        <end position="1223"/>
    </location>
</feature>
<feature type="compositionally biased region" description="Low complexity" evidence="11">
    <location>
        <begin position="1189"/>
        <end position="1215"/>
    </location>
</feature>
<feature type="region of interest" description="Disordered" evidence="11">
    <location>
        <begin position="1"/>
        <end position="24"/>
    </location>
</feature>
<feature type="compositionally biased region" description="Basic and acidic residues" evidence="11">
    <location>
        <begin position="478"/>
        <end position="501"/>
    </location>
</feature>
<dbReference type="Pfam" id="PF26093">
    <property type="entry name" value="HTH_TGH"/>
    <property type="match status" value="1"/>
</dbReference>
<feature type="compositionally biased region" description="Basic and acidic residues" evidence="11">
    <location>
        <begin position="1862"/>
        <end position="1876"/>
    </location>
</feature>
<dbReference type="InterPro" id="IPR011053">
    <property type="entry name" value="Single_hybrid_motif"/>
</dbReference>
<dbReference type="InterPro" id="IPR036028">
    <property type="entry name" value="SH3-like_dom_sf"/>
</dbReference>
<dbReference type="SUPFAM" id="SSF51230">
    <property type="entry name" value="Single hybrid motif"/>
    <property type="match status" value="1"/>
</dbReference>
<dbReference type="InterPro" id="IPR033753">
    <property type="entry name" value="GCV_H/Fam206"/>
</dbReference>
<dbReference type="InterPro" id="IPR000467">
    <property type="entry name" value="G_patch_dom"/>
</dbReference>
<feature type="transmembrane region" description="Helical" evidence="12">
    <location>
        <begin position="1574"/>
        <end position="1596"/>
    </location>
</feature>
<dbReference type="InterPro" id="IPR000089">
    <property type="entry name" value="Biotin_lipoyl"/>
</dbReference>
<feature type="compositionally biased region" description="Basic and acidic residues" evidence="11">
    <location>
        <begin position="290"/>
        <end position="300"/>
    </location>
</feature>
<feature type="compositionally biased region" description="Basic and acidic residues" evidence="11">
    <location>
        <begin position="1416"/>
        <end position="1430"/>
    </location>
</feature>
<dbReference type="InterPro" id="IPR000159">
    <property type="entry name" value="RA_dom"/>
</dbReference>
<dbReference type="InterPro" id="IPR017453">
    <property type="entry name" value="GCV_H_sub"/>
</dbReference>
<feature type="compositionally biased region" description="Basic and acidic residues" evidence="11">
    <location>
        <begin position="2306"/>
        <end position="2321"/>
    </location>
</feature>
<keyword evidence="8 12" id="KW-0472">Membrane</keyword>
<evidence type="ECO:0000256" key="3">
    <source>
        <dbReference type="ARBA" id="ARBA00022443"/>
    </source>
</evidence>
<feature type="compositionally biased region" description="Basic and acidic residues" evidence="11">
    <location>
        <begin position="129"/>
        <end position="146"/>
    </location>
</feature>
<feature type="compositionally biased region" description="Polar residues" evidence="11">
    <location>
        <begin position="576"/>
        <end position="594"/>
    </location>
</feature>
<evidence type="ECO:0000256" key="9">
    <source>
        <dbReference type="PIRSR" id="PIRSR617453-50"/>
    </source>
</evidence>
<feature type="compositionally biased region" description="Polar residues" evidence="11">
    <location>
        <begin position="1257"/>
        <end position="1291"/>
    </location>
</feature>
<feature type="compositionally biased region" description="Polar residues" evidence="11">
    <location>
        <begin position="2062"/>
        <end position="2078"/>
    </location>
</feature>
<feature type="compositionally biased region" description="Acidic residues" evidence="11">
    <location>
        <begin position="179"/>
        <end position="189"/>
    </location>
</feature>
<dbReference type="PROSITE" id="PS50968">
    <property type="entry name" value="BIOTINYL_LIPOYL"/>
    <property type="match status" value="1"/>
</dbReference>
<sequence>MLKDDEEIFEGEFEDDDDDDELSSQMSIPDDNIDYSLVYALHTFLATVEGQASVVRGDSLVLLDDSNAYWWLIRVLKTQELGYIPAENIETPDERLARLNKHRNIDITSANHSDLSHHPPPSDAHQALKKLDSRESKESRDPKEPRNVAFTAPTYRQVVLYPEEIAQAEEDAAQIALEEQESYDEDSESGSEVSSQDASLSSQSHSESSHGHLVNEQQYDNDSVSDALAPAAAPLVAPAPAKINSSNPPLESSAKHIYDSSTDTHSSDNLVKYMPEVNKNAEEVVAPETHTNDEVRRANEIEDTNENVMAKEAAIDASSQATPPAQVLHRPLQADIRPLSINSNASSNYSNNSKKILTNGVQRPQLIRSQPSDSSNTHATHQDDPEDDDKNTTYLTTNTSPLLDPATSPTRKVTITPDVAQSPDPHMLMKGVSSPTQQIAQNQNSKASFDELMTMDSQSSETSSQKTSIWRSSPLMSDRGKDKKQAKEEKKKAKKLQKENSSHSLSEMTSNESIKKKKSGVFGNLFRKKERKPSGDSFGDGVDSIKSSDSFTGSDNHTESIRKSSSQDMEGRTSLDSRNISPQLGVRQSPSTFTPLAPINHPSPNLRPRNDSLANSSSLTEIKPSGSNNSLNVSPKASKGLETSPALSQQSWASPNSSLNARPGSLLGVPTLNVMRMFAAPSLKSEATFKTVLVNGSTSATDLIKQAMQRFRLATNVEESDFFLTIKEQESGKETVMEPNQKPLALFNITNQLIVSRQLNAPSNDLPKVKRSSVGSISSINSNLSTLPAISSLGDYSDDSAVKMYIHCRKTSSVDLHETIVDNEAEDVYAGYMNDPSVSSPVFDDLEPTSHINQELNAKNNASLSAKKKRESQLLMYLHLDSNKVNLCVVVSGKDAPEGVVLDKNMKSGGGLYEHRLTIPTNSTVAEVIEQSLNGFGIFEGVVDGGDDVESHLDGRKSAVRYRLAVKPRNKKSIDANSSLNPNSRVIDANREIIQIFSGDDFNKDAQRLGYRGYPDQELQFVLIRADKLSHQSEGVNIVKAAVDDITDAPSLAEIIARQRSEKQRSKGVISPVSIDRDDSKSSSDDQATQITSPVASSSSYSQSTPQQTVETPVQSSGLLDDHNFTEQSVTEHGVTEQDATEQDATPSKRSSYSKSEQVEELVEEQEKPRGLGLRDSDSMENYHIGDYSNSSNTTVANSVADRSSQTSSVMTSSTNDRVTSGEGFDDIVERLWQRETKYDDTSTQDGAKQPHKDLMRSQSSFSLQTAHTDLSSSMSTITGQEFTDARSTPLSRRSGSSNSGSEDDEKAIREIQSAPVNVEGEGCTDKRQSGGSRNSRNVDEESVKSFDDSTKESTQEAVSQLQLQTYRQSGSTASSISESGRRSNTPSTTATTNPTPPSVLFQAAHPNINGTASTDESHENSYDNTRNADLDSSASSRSSVSTPNHATHQVHNATKNDRKTRIGNAMQDLNIGHFLTLSQHARRQQPSAPSGQGRESDYINDTWFARSNNDSVYDSVRSDLDGIEGVCMTAATKRIARTLTVVVLPANITITMIYWPLYLFFRHLIAQSSDFKMPLVTDMMVHLLPGATLLIYTLFFEDSKRAKMFGRDLCKYVLTALGYILWIEYKAYENHDKIMRVNSIGRIGLRSTATSFAAFRGITTKRFTKQHEYVAYNTDSNIGTVGITSHAQNSLGDVVFVELPTVGSVVKQSEQIGAVESVKAASDIYAPLAGDVEAVNEELNERPNLLNKSPEDEGWLCIYRVVGGIEQFAAKYLKRLERDRPGAGQAAAQAASNENFCLIGTPLPSLESKKDRNDYEPVWQQEVLDEQGRRRFHGAFTGGYSAGYFNTVGSKEGWTPSTWKSSKDTNQNKRSRPEDFMDEEDLEALKEARVLQTRPDYDLLAGDDANKRSRVDDGASDTFANIFRPAKHGIGTLLMRKMGWRDGQGVGPRVSVLQAKSQDANLNVLVEHGENHTFAPKDTALTIPPRQIASQGLGYAYTVHSLRPSQPDNRVGELRGDISHGFGLGIEDADEDDMDVYGGPSAGIEKKNKLNQLAYDDNQHQHSSFAAKQQRRQTSPRDSVGVGFFNDGKPLLKGFALQKGQQQEETWFSQPDVPKDWKPDPSRVLKLDMTDKDAQKAKPATRDAHDRARILGEELPKKSVFDYISAQDKQRLEKEQSDYEDEEIRIPPIDKATANNALRASIPFPEDDAKRGRYTAYLHSQSDPQNYPADIVNLSSDGQTKTQFNIELVEFQKVASLYKPMTAAMAGRFTTGSRSVGASETPVIEPGLRPGVAPKPKEPSPPPKSIEEVRAERDAERMQKETPLQKAVREGTMGIKHGTHTFAPWKPSKLLCRRFQVPPPAITLESDDKESDAGFQFGKRTGEEVPKKQDAWAAAGLQDTLMPAPPNLEELESRHAAVAEQGLQSKQVGLGEDEKTMEEIAKQTRPSMDVFKAIFDDSEDEKPKGNDIRENRAEPQKTAQKKKKKEAKKRSNALNKLTFDDDECENVAEKAKAKRQTAADFM</sequence>
<dbReference type="InterPro" id="IPR001452">
    <property type="entry name" value="SH3_domain"/>
</dbReference>
<feature type="compositionally biased region" description="Low complexity" evidence="11">
    <location>
        <begin position="1370"/>
        <end position="1394"/>
    </location>
</feature>
<dbReference type="EMBL" id="SPOI01000087">
    <property type="protein sequence ID" value="TIB37900.1"/>
    <property type="molecule type" value="Genomic_DNA"/>
</dbReference>
<dbReference type="InterPro" id="IPR006838">
    <property type="entry name" value="ADTRP_AIG1"/>
</dbReference>
<feature type="transmembrane region" description="Helical" evidence="12">
    <location>
        <begin position="1540"/>
        <end position="1562"/>
    </location>
</feature>
<dbReference type="Gene3D" id="2.30.30.40">
    <property type="entry name" value="SH3 Domains"/>
    <property type="match status" value="1"/>
</dbReference>
<evidence type="ECO:0000256" key="10">
    <source>
        <dbReference type="PROSITE-ProRule" id="PRU00192"/>
    </source>
</evidence>
<dbReference type="PROSITE" id="PS00189">
    <property type="entry name" value="LIPOYL"/>
    <property type="match status" value="1"/>
</dbReference>
<dbReference type="GO" id="GO:0006397">
    <property type="term" value="P:mRNA processing"/>
    <property type="evidence" value="ECO:0007669"/>
    <property type="project" value="InterPro"/>
</dbReference>
<dbReference type="SUPFAM" id="SSF50044">
    <property type="entry name" value="SH3-domain"/>
    <property type="match status" value="1"/>
</dbReference>
<dbReference type="PROSITE" id="PS50174">
    <property type="entry name" value="G_PATCH"/>
    <property type="match status" value="1"/>
</dbReference>
<evidence type="ECO:0000259" key="15">
    <source>
        <dbReference type="PROSITE" id="PS50968"/>
    </source>
</evidence>
<feature type="region of interest" description="Disordered" evidence="11">
    <location>
        <begin position="2273"/>
        <end position="2325"/>
    </location>
</feature>
<dbReference type="GO" id="GO:0012505">
    <property type="term" value="C:endomembrane system"/>
    <property type="evidence" value="ECO:0007669"/>
    <property type="project" value="UniProtKB-SubCell"/>
</dbReference>
<evidence type="ECO:0000313" key="16">
    <source>
        <dbReference type="EMBL" id="TIB37900.1"/>
    </source>
</evidence>
<feature type="compositionally biased region" description="Polar residues" evidence="11">
    <location>
        <begin position="259"/>
        <end position="269"/>
    </location>
</feature>
<dbReference type="SMART" id="SM00326">
    <property type="entry name" value="SH3"/>
    <property type="match status" value="1"/>
</dbReference>
<feature type="compositionally biased region" description="Low complexity" evidence="11">
    <location>
        <begin position="457"/>
        <end position="468"/>
    </location>
</feature>
<feature type="compositionally biased region" description="Polar residues" evidence="11">
    <location>
        <begin position="433"/>
        <end position="447"/>
    </location>
</feature>
<feature type="region of interest" description="Disordered" evidence="11">
    <location>
        <begin position="2457"/>
        <end position="2495"/>
    </location>
</feature>
<protein>
    <submittedName>
        <fullName evidence="16">Uncharacterized protein</fullName>
    </submittedName>
</protein>
<keyword evidence="6" id="KW-0809">Transit peptide</keyword>
<evidence type="ECO:0000256" key="8">
    <source>
        <dbReference type="ARBA" id="ARBA00023136"/>
    </source>
</evidence>
<organism evidence="16 17">
    <name type="scientific">Wallemia ichthyophaga</name>
    <dbReference type="NCBI Taxonomy" id="245174"/>
    <lineage>
        <taxon>Eukaryota</taxon>
        <taxon>Fungi</taxon>
        <taxon>Dikarya</taxon>
        <taxon>Basidiomycota</taxon>
        <taxon>Wallemiomycotina</taxon>
        <taxon>Wallemiomycetes</taxon>
        <taxon>Wallemiales</taxon>
        <taxon>Wallemiaceae</taxon>
        <taxon>Wallemia</taxon>
    </lineage>
</organism>
<dbReference type="GO" id="GO:0019464">
    <property type="term" value="P:glycine decarboxylation via glycine cleavage system"/>
    <property type="evidence" value="ECO:0007669"/>
    <property type="project" value="InterPro"/>
</dbReference>
<feature type="modified residue" description="N6-lipoyllysine" evidence="9">
    <location>
        <position position="1720"/>
    </location>
</feature>
<keyword evidence="7 12" id="KW-1133">Transmembrane helix</keyword>
<comment type="caution">
    <text evidence="16">The sequence shown here is derived from an EMBL/GenBank/DDBJ whole genome shotgun (WGS) entry which is preliminary data.</text>
</comment>
<evidence type="ECO:0000313" key="17">
    <source>
        <dbReference type="Proteomes" id="UP000310689"/>
    </source>
</evidence>
<dbReference type="SUPFAM" id="SSF54236">
    <property type="entry name" value="Ubiquitin-like"/>
    <property type="match status" value="1"/>
</dbReference>
<feature type="compositionally biased region" description="Basic and acidic residues" evidence="11">
    <location>
        <begin position="1337"/>
        <end position="1355"/>
    </location>
</feature>